<keyword evidence="1" id="KW-0812">Transmembrane</keyword>
<proteinExistence type="predicted"/>
<comment type="caution">
    <text evidence="2">The sequence shown here is derived from an EMBL/GenBank/DDBJ whole genome shotgun (WGS) entry which is preliminary data.</text>
</comment>
<gene>
    <name evidence="2" type="ORF">GCM10009862_15980</name>
</gene>
<protein>
    <submittedName>
        <fullName evidence="2">Uncharacterized protein</fullName>
    </submittedName>
</protein>
<evidence type="ECO:0000256" key="1">
    <source>
        <dbReference type="SAM" id="Phobius"/>
    </source>
</evidence>
<evidence type="ECO:0000313" key="3">
    <source>
        <dbReference type="Proteomes" id="UP001500274"/>
    </source>
</evidence>
<accession>A0ABN3PBG6</accession>
<dbReference type="Proteomes" id="UP001500274">
    <property type="component" value="Unassembled WGS sequence"/>
</dbReference>
<dbReference type="EMBL" id="BAAARI010000011">
    <property type="protein sequence ID" value="GAA2577468.1"/>
    <property type="molecule type" value="Genomic_DNA"/>
</dbReference>
<reference evidence="2 3" key="1">
    <citation type="journal article" date="2019" name="Int. J. Syst. Evol. Microbiol.">
        <title>The Global Catalogue of Microorganisms (GCM) 10K type strain sequencing project: providing services to taxonomists for standard genome sequencing and annotation.</title>
        <authorList>
            <consortium name="The Broad Institute Genomics Platform"/>
            <consortium name="The Broad Institute Genome Sequencing Center for Infectious Disease"/>
            <person name="Wu L."/>
            <person name="Ma J."/>
        </authorList>
    </citation>
    <scope>NUCLEOTIDE SEQUENCE [LARGE SCALE GENOMIC DNA]</scope>
    <source>
        <strain evidence="2 3">JCM 16365</strain>
    </source>
</reference>
<feature type="transmembrane region" description="Helical" evidence="1">
    <location>
        <begin position="72"/>
        <end position="95"/>
    </location>
</feature>
<evidence type="ECO:0000313" key="2">
    <source>
        <dbReference type="EMBL" id="GAA2577468.1"/>
    </source>
</evidence>
<organism evidence="2 3">
    <name type="scientific">Microbacterium binotii</name>
    <dbReference type="NCBI Taxonomy" id="462710"/>
    <lineage>
        <taxon>Bacteria</taxon>
        <taxon>Bacillati</taxon>
        <taxon>Actinomycetota</taxon>
        <taxon>Actinomycetes</taxon>
        <taxon>Micrococcales</taxon>
        <taxon>Microbacteriaceae</taxon>
        <taxon>Microbacterium</taxon>
    </lineage>
</organism>
<keyword evidence="3" id="KW-1185">Reference proteome</keyword>
<name>A0ABN3PBG6_9MICO</name>
<sequence>MSWMSEIDASMRETGDIYAYEAARAAGDEREAERIMAHHRAIVAAGLLPVPAASASAGVMPLRYSRGVRTAVLIVAADLAAAIGLGVAVAGGIVAGESTALGGVVTYWDGQP</sequence>
<keyword evidence="1" id="KW-1133">Transmembrane helix</keyword>
<keyword evidence="1" id="KW-0472">Membrane</keyword>